<organism evidence="2">
    <name type="scientific">freshwater metagenome</name>
    <dbReference type="NCBI Taxonomy" id="449393"/>
    <lineage>
        <taxon>unclassified sequences</taxon>
        <taxon>metagenomes</taxon>
        <taxon>ecological metagenomes</taxon>
    </lineage>
</organism>
<dbReference type="InterPro" id="IPR046112">
    <property type="entry name" value="DUF6049"/>
</dbReference>
<keyword evidence="1" id="KW-0472">Membrane</keyword>
<evidence type="ECO:0000256" key="1">
    <source>
        <dbReference type="SAM" id="Phobius"/>
    </source>
</evidence>
<name>A0A6J6R485_9ZZZZ</name>
<keyword evidence="1" id="KW-0812">Transmembrane</keyword>
<accession>A0A6J6R485</accession>
<keyword evidence="1" id="KW-1133">Transmembrane helix</keyword>
<feature type="transmembrane region" description="Helical" evidence="1">
    <location>
        <begin position="340"/>
        <end position="357"/>
    </location>
</feature>
<dbReference type="EMBL" id="CAEZYI010000019">
    <property type="protein sequence ID" value="CAB4717919.1"/>
    <property type="molecule type" value="Genomic_DNA"/>
</dbReference>
<gene>
    <name evidence="2" type="ORF">UFOPK2662_00500</name>
</gene>
<sequence>MKKLIGLLLSVFFFLAPMPNALAENAVVKIVSAPRQTFTGEFRNDSLAQELTPSGRLGLLVYVPKSRSKTWVIDSALIDEVNAMTSDYKVANDAAPIGNAIATNWLMQLKKISSANDVISLAYGNPDVTLARRLAPSELKAYYAFGKTRLETFLGRSVRSAAGTGLNAGTSRITNTQRASYSEARKALTRLSRVVTHTDVSNLRMKLAQLLTPTLDQRSREYFVTSAQGAVAAQTHRLRINPGKYQITTEKANLPVTVINQFPVDVVVSIAMLAKNTRVMVVDFSNITLPPNSKTQLALAAQVVAPGETTVFAQITDSEAAAIVPPSILQLNATVIDSRVTWFTTGAAILLLLAAVAQSVRRVRRGRASEI</sequence>
<dbReference type="Pfam" id="PF19516">
    <property type="entry name" value="DUF6049"/>
    <property type="match status" value="1"/>
</dbReference>
<protein>
    <submittedName>
        <fullName evidence="2">Unannotated protein</fullName>
    </submittedName>
</protein>
<dbReference type="AlphaFoldDB" id="A0A6J6R485"/>
<evidence type="ECO:0000313" key="2">
    <source>
        <dbReference type="EMBL" id="CAB4717919.1"/>
    </source>
</evidence>
<reference evidence="2" key="1">
    <citation type="submission" date="2020-05" db="EMBL/GenBank/DDBJ databases">
        <authorList>
            <person name="Chiriac C."/>
            <person name="Salcher M."/>
            <person name="Ghai R."/>
            <person name="Kavagutti S V."/>
        </authorList>
    </citation>
    <scope>NUCLEOTIDE SEQUENCE</scope>
</reference>
<proteinExistence type="predicted"/>